<sequence>MNKVYACIDGHAGAVSVIDWSAWASRRLDAPLELLHVLERAVDSATADYTGAIGLGAQEALLQRLGELDAARGQLAQEAGRQMLAAGQAHALAAGVSACSTRLRHGELVDAALEIEPQARLFVLGQHHRDPRPVRRHLDHHLERLIRAVQRPVLVSTGAFAVPERFAIAYDGSATAQRAVERVAQSPLLAGLPAELVMAGRDTAAHREALATAQQHLKAAGFTVSTTLLDGEPEQQLPAHLKAVGASLLVIGAYGHTRIREWIVGSTTTALLRVSEIPVLVLR</sequence>
<dbReference type="CDD" id="cd00293">
    <property type="entry name" value="USP-like"/>
    <property type="match status" value="1"/>
</dbReference>
<comment type="similarity">
    <text evidence="1">Belongs to the universal stress protein A family.</text>
</comment>
<evidence type="ECO:0000313" key="4">
    <source>
        <dbReference type="Proteomes" id="UP000518288"/>
    </source>
</evidence>
<organism evidence="3 4">
    <name type="scientific">Sphaerotilus montanus</name>
    <dbReference type="NCBI Taxonomy" id="522889"/>
    <lineage>
        <taxon>Bacteria</taxon>
        <taxon>Pseudomonadati</taxon>
        <taxon>Pseudomonadota</taxon>
        <taxon>Betaproteobacteria</taxon>
        <taxon>Burkholderiales</taxon>
        <taxon>Sphaerotilaceae</taxon>
        <taxon>Sphaerotilus</taxon>
    </lineage>
</organism>
<dbReference type="InterPro" id="IPR006015">
    <property type="entry name" value="Universal_stress_UspA"/>
</dbReference>
<dbReference type="RefSeq" id="WP_179635413.1">
    <property type="nucleotide sequence ID" value="NZ_JACCFH010000001.1"/>
</dbReference>
<dbReference type="AlphaFoldDB" id="A0A7Y9R0W4"/>
<keyword evidence="4" id="KW-1185">Reference proteome</keyword>
<dbReference type="SUPFAM" id="SSF52402">
    <property type="entry name" value="Adenine nucleotide alpha hydrolases-like"/>
    <property type="match status" value="2"/>
</dbReference>
<feature type="domain" description="UspA" evidence="2">
    <location>
        <begin position="2"/>
        <end position="155"/>
    </location>
</feature>
<comment type="caution">
    <text evidence="3">The sequence shown here is derived from an EMBL/GenBank/DDBJ whole genome shotgun (WGS) entry which is preliminary data.</text>
</comment>
<evidence type="ECO:0000256" key="1">
    <source>
        <dbReference type="ARBA" id="ARBA00008791"/>
    </source>
</evidence>
<evidence type="ECO:0000259" key="2">
    <source>
        <dbReference type="Pfam" id="PF00582"/>
    </source>
</evidence>
<feature type="domain" description="UspA" evidence="2">
    <location>
        <begin position="178"/>
        <end position="283"/>
    </location>
</feature>
<dbReference type="Pfam" id="PF00582">
    <property type="entry name" value="Usp"/>
    <property type="match status" value="2"/>
</dbReference>
<dbReference type="PANTHER" id="PTHR46268:SF15">
    <property type="entry name" value="UNIVERSAL STRESS PROTEIN HP_0031"/>
    <property type="match status" value="1"/>
</dbReference>
<accession>A0A7Y9R0W4</accession>
<dbReference type="EMBL" id="JACCFH010000001">
    <property type="protein sequence ID" value="NYG34818.1"/>
    <property type="molecule type" value="Genomic_DNA"/>
</dbReference>
<protein>
    <submittedName>
        <fullName evidence="3">Nucleotide-binding universal stress UspA family protein</fullName>
    </submittedName>
</protein>
<dbReference type="Proteomes" id="UP000518288">
    <property type="component" value="Unassembled WGS sequence"/>
</dbReference>
<name>A0A7Y9R0W4_9BURK</name>
<gene>
    <name evidence="3" type="ORF">BDD16_003804</name>
</gene>
<dbReference type="PRINTS" id="PR01438">
    <property type="entry name" value="UNVRSLSTRESS"/>
</dbReference>
<dbReference type="Gene3D" id="3.40.50.12370">
    <property type="match status" value="1"/>
</dbReference>
<proteinExistence type="inferred from homology"/>
<reference evidence="3 4" key="1">
    <citation type="submission" date="2020-07" db="EMBL/GenBank/DDBJ databases">
        <title>Genomic Encyclopedia of Archaeal and Bacterial Type Strains, Phase II (KMG-II): from individual species to whole genera.</title>
        <authorList>
            <person name="Goeker M."/>
        </authorList>
    </citation>
    <scope>NUCLEOTIDE SEQUENCE [LARGE SCALE GENOMIC DNA]</scope>
    <source>
        <strain evidence="3 4">DSM 21226</strain>
    </source>
</reference>
<dbReference type="PANTHER" id="PTHR46268">
    <property type="entry name" value="STRESS RESPONSE PROTEIN NHAX"/>
    <property type="match status" value="1"/>
</dbReference>
<dbReference type="InterPro" id="IPR006016">
    <property type="entry name" value="UspA"/>
</dbReference>
<evidence type="ECO:0000313" key="3">
    <source>
        <dbReference type="EMBL" id="NYG34818.1"/>
    </source>
</evidence>